<evidence type="ECO:0000256" key="7">
    <source>
        <dbReference type="SAM" id="Phobius"/>
    </source>
</evidence>
<organism evidence="8 9">
    <name type="scientific">Nezara viridula</name>
    <name type="common">Southern green stink bug</name>
    <name type="synonym">Cimex viridulus</name>
    <dbReference type="NCBI Taxonomy" id="85310"/>
    <lineage>
        <taxon>Eukaryota</taxon>
        <taxon>Metazoa</taxon>
        <taxon>Ecdysozoa</taxon>
        <taxon>Arthropoda</taxon>
        <taxon>Hexapoda</taxon>
        <taxon>Insecta</taxon>
        <taxon>Pterygota</taxon>
        <taxon>Neoptera</taxon>
        <taxon>Paraneoptera</taxon>
        <taxon>Hemiptera</taxon>
        <taxon>Heteroptera</taxon>
        <taxon>Panheteroptera</taxon>
        <taxon>Pentatomomorpha</taxon>
        <taxon>Pentatomoidea</taxon>
        <taxon>Pentatomidae</taxon>
        <taxon>Pentatominae</taxon>
        <taxon>Nezara</taxon>
    </lineage>
</organism>
<keyword evidence="4" id="KW-0970">Cilium biogenesis/degradation</keyword>
<evidence type="ECO:0000256" key="4">
    <source>
        <dbReference type="ARBA" id="ARBA00022794"/>
    </source>
</evidence>
<protein>
    <recommendedName>
        <fullName evidence="2">Transmembrane protein 107</fullName>
    </recommendedName>
</protein>
<feature type="transmembrane region" description="Helical" evidence="7">
    <location>
        <begin position="83"/>
        <end position="103"/>
    </location>
</feature>
<dbReference type="Proteomes" id="UP001152798">
    <property type="component" value="Chromosome 6"/>
</dbReference>
<keyword evidence="5 7" id="KW-1133">Transmembrane helix</keyword>
<dbReference type="PANTHER" id="PTHR34341:SF1">
    <property type="entry name" value="TRANSMEMBRANE PROTEIN 107"/>
    <property type="match status" value="1"/>
</dbReference>
<keyword evidence="3 7" id="KW-0812">Transmembrane</keyword>
<comment type="subcellular location">
    <subcellularLocation>
        <location evidence="1">Membrane</location>
        <topology evidence="1">Multi-pass membrane protein</topology>
    </subcellularLocation>
</comment>
<feature type="transmembrane region" description="Helical" evidence="7">
    <location>
        <begin position="54"/>
        <end position="76"/>
    </location>
</feature>
<dbReference type="PANTHER" id="PTHR34341">
    <property type="entry name" value="TRANSMEMBRANE PROTEIN 107"/>
    <property type="match status" value="1"/>
</dbReference>
<sequence length="142" mass="15813">MAFQADSLIPARFLILLANLIILILALWTRDGNVVSSLPYEFDEEEYYFKDRELIVGLSLGIAFIGVEFIGFFSGVSMFKPSIGLLSIFLHGLSCVLTSQWLIHSWQASSYWLIFGAFSILPAAVESINMICILTGAIIKEL</sequence>
<evidence type="ECO:0000256" key="3">
    <source>
        <dbReference type="ARBA" id="ARBA00022692"/>
    </source>
</evidence>
<gene>
    <name evidence="8" type="ORF">NEZAVI_LOCUS13852</name>
</gene>
<accession>A0A9P0HP64</accession>
<dbReference type="GO" id="GO:0016020">
    <property type="term" value="C:membrane"/>
    <property type="evidence" value="ECO:0007669"/>
    <property type="project" value="UniProtKB-SubCell"/>
</dbReference>
<evidence type="ECO:0000313" key="9">
    <source>
        <dbReference type="Proteomes" id="UP001152798"/>
    </source>
</evidence>
<dbReference type="GO" id="GO:1905515">
    <property type="term" value="P:non-motile cilium assembly"/>
    <property type="evidence" value="ECO:0007669"/>
    <property type="project" value="TreeGrafter"/>
</dbReference>
<evidence type="ECO:0000256" key="5">
    <source>
        <dbReference type="ARBA" id="ARBA00022989"/>
    </source>
</evidence>
<evidence type="ECO:0000256" key="1">
    <source>
        <dbReference type="ARBA" id="ARBA00004141"/>
    </source>
</evidence>
<reference evidence="8" key="1">
    <citation type="submission" date="2022-01" db="EMBL/GenBank/DDBJ databases">
        <authorList>
            <person name="King R."/>
        </authorList>
    </citation>
    <scope>NUCLEOTIDE SEQUENCE</scope>
</reference>
<dbReference type="EMBL" id="OV725082">
    <property type="protein sequence ID" value="CAH1405704.1"/>
    <property type="molecule type" value="Genomic_DNA"/>
</dbReference>
<dbReference type="GO" id="GO:1904491">
    <property type="term" value="P:protein localization to ciliary transition zone"/>
    <property type="evidence" value="ECO:0007669"/>
    <property type="project" value="TreeGrafter"/>
</dbReference>
<dbReference type="InterPro" id="IPR029248">
    <property type="entry name" value="TMEM107"/>
</dbReference>
<feature type="transmembrane region" description="Helical" evidence="7">
    <location>
        <begin position="12"/>
        <end position="29"/>
    </location>
</feature>
<name>A0A9P0HP64_NEZVI</name>
<keyword evidence="6 7" id="KW-0472">Membrane</keyword>
<evidence type="ECO:0000256" key="6">
    <source>
        <dbReference type="ARBA" id="ARBA00023136"/>
    </source>
</evidence>
<dbReference type="GO" id="GO:0036038">
    <property type="term" value="C:MKS complex"/>
    <property type="evidence" value="ECO:0007669"/>
    <property type="project" value="TreeGrafter"/>
</dbReference>
<dbReference type="OrthoDB" id="6575128at2759"/>
<dbReference type="AlphaFoldDB" id="A0A9P0HP64"/>
<evidence type="ECO:0000256" key="2">
    <source>
        <dbReference type="ARBA" id="ARBA00015652"/>
    </source>
</evidence>
<evidence type="ECO:0000313" key="8">
    <source>
        <dbReference type="EMBL" id="CAH1405704.1"/>
    </source>
</evidence>
<proteinExistence type="predicted"/>
<feature type="transmembrane region" description="Helical" evidence="7">
    <location>
        <begin position="109"/>
        <end position="139"/>
    </location>
</feature>
<keyword evidence="9" id="KW-1185">Reference proteome</keyword>
<dbReference type="Pfam" id="PF14995">
    <property type="entry name" value="TMEM107"/>
    <property type="match status" value="1"/>
</dbReference>